<comment type="caution">
    <text evidence="1">The sequence shown here is derived from an EMBL/GenBank/DDBJ whole genome shotgun (WGS) entry which is preliminary data.</text>
</comment>
<sequence length="131" mass="14661">MSFNKVREPASGLGVCASVEQSKSSVVGFCDLRGEDEGTGTERFDHEVRTTSVTRKERHDDESRNCLVVLWGKAKLAKKKNVEVPDGEEERWSWCVLGYVISGFHFHFIARGMLTPRFLSSTGHGVLDDTQ</sequence>
<protein>
    <submittedName>
        <fullName evidence="1">Uncharacterized protein</fullName>
    </submittedName>
</protein>
<organism evidence="1 2">
    <name type="scientific">Polyplax serrata</name>
    <name type="common">Common mouse louse</name>
    <dbReference type="NCBI Taxonomy" id="468196"/>
    <lineage>
        <taxon>Eukaryota</taxon>
        <taxon>Metazoa</taxon>
        <taxon>Ecdysozoa</taxon>
        <taxon>Arthropoda</taxon>
        <taxon>Hexapoda</taxon>
        <taxon>Insecta</taxon>
        <taxon>Pterygota</taxon>
        <taxon>Neoptera</taxon>
        <taxon>Paraneoptera</taxon>
        <taxon>Psocodea</taxon>
        <taxon>Troctomorpha</taxon>
        <taxon>Phthiraptera</taxon>
        <taxon>Anoplura</taxon>
        <taxon>Polyplacidae</taxon>
        <taxon>Polyplax</taxon>
    </lineage>
</organism>
<name>A0AAN8S529_POLSC</name>
<gene>
    <name evidence="1" type="ORF">RUM43_006742</name>
</gene>
<evidence type="ECO:0000313" key="1">
    <source>
        <dbReference type="EMBL" id="KAK6638475.1"/>
    </source>
</evidence>
<dbReference type="Proteomes" id="UP001372834">
    <property type="component" value="Unassembled WGS sequence"/>
</dbReference>
<dbReference type="EMBL" id="JAWJWE010000003">
    <property type="protein sequence ID" value="KAK6638475.1"/>
    <property type="molecule type" value="Genomic_DNA"/>
</dbReference>
<proteinExistence type="predicted"/>
<dbReference type="AlphaFoldDB" id="A0AAN8S529"/>
<reference evidence="1 2" key="1">
    <citation type="submission" date="2023-10" db="EMBL/GenBank/DDBJ databases">
        <title>Genomes of two closely related lineages of the louse Polyplax serrata with different host specificities.</title>
        <authorList>
            <person name="Martinu J."/>
            <person name="Tarabai H."/>
            <person name="Stefka J."/>
            <person name="Hypsa V."/>
        </authorList>
    </citation>
    <scope>NUCLEOTIDE SEQUENCE [LARGE SCALE GENOMIC DNA]</scope>
    <source>
        <strain evidence="1">HR10_N</strain>
    </source>
</reference>
<evidence type="ECO:0000313" key="2">
    <source>
        <dbReference type="Proteomes" id="UP001372834"/>
    </source>
</evidence>
<accession>A0AAN8S529</accession>